<evidence type="ECO:0000313" key="1">
    <source>
        <dbReference type="EMBL" id="MFB9070624.1"/>
    </source>
</evidence>
<dbReference type="EMBL" id="JBHMFI010000001">
    <property type="protein sequence ID" value="MFB9070624.1"/>
    <property type="molecule type" value="Genomic_DNA"/>
</dbReference>
<sequence length="41" mass="4357">MPPPGPRRPAGPPSWWCPISATSNGCAVPWTGGWARRVMPA</sequence>
<name>A0ABV5FVZ2_9MICC</name>
<dbReference type="Proteomes" id="UP001589575">
    <property type="component" value="Unassembled WGS sequence"/>
</dbReference>
<protein>
    <submittedName>
        <fullName evidence="1">Uncharacterized protein</fullName>
    </submittedName>
</protein>
<accession>A0ABV5FVZ2</accession>
<evidence type="ECO:0000313" key="2">
    <source>
        <dbReference type="Proteomes" id="UP001589575"/>
    </source>
</evidence>
<keyword evidence="2" id="KW-1185">Reference proteome</keyword>
<gene>
    <name evidence="1" type="ORF">ACFFX0_05225</name>
</gene>
<organism evidence="1 2">
    <name type="scientific">Citricoccus parietis</name>
    <dbReference type="NCBI Taxonomy" id="592307"/>
    <lineage>
        <taxon>Bacteria</taxon>
        <taxon>Bacillati</taxon>
        <taxon>Actinomycetota</taxon>
        <taxon>Actinomycetes</taxon>
        <taxon>Micrococcales</taxon>
        <taxon>Micrococcaceae</taxon>
        <taxon>Citricoccus</taxon>
    </lineage>
</organism>
<proteinExistence type="predicted"/>
<comment type="caution">
    <text evidence="1">The sequence shown here is derived from an EMBL/GenBank/DDBJ whole genome shotgun (WGS) entry which is preliminary data.</text>
</comment>
<reference evidence="1 2" key="1">
    <citation type="submission" date="2024-09" db="EMBL/GenBank/DDBJ databases">
        <authorList>
            <person name="Sun Q."/>
            <person name="Mori K."/>
        </authorList>
    </citation>
    <scope>NUCLEOTIDE SEQUENCE [LARGE SCALE GENOMIC DNA]</scope>
    <source>
        <strain evidence="1 2">CCM 7609</strain>
    </source>
</reference>